<gene>
    <name evidence="1" type="ORF">T440DRAFT_538424</name>
</gene>
<dbReference type="Proteomes" id="UP000799423">
    <property type="component" value="Unassembled WGS sequence"/>
</dbReference>
<organism evidence="1 2">
    <name type="scientific">Plenodomus tracheiphilus IPT5</name>
    <dbReference type="NCBI Taxonomy" id="1408161"/>
    <lineage>
        <taxon>Eukaryota</taxon>
        <taxon>Fungi</taxon>
        <taxon>Dikarya</taxon>
        <taxon>Ascomycota</taxon>
        <taxon>Pezizomycotina</taxon>
        <taxon>Dothideomycetes</taxon>
        <taxon>Pleosporomycetidae</taxon>
        <taxon>Pleosporales</taxon>
        <taxon>Pleosporineae</taxon>
        <taxon>Leptosphaeriaceae</taxon>
        <taxon>Plenodomus</taxon>
    </lineage>
</organism>
<feature type="non-terminal residue" evidence="1">
    <location>
        <position position="134"/>
    </location>
</feature>
<evidence type="ECO:0000313" key="2">
    <source>
        <dbReference type="Proteomes" id="UP000799423"/>
    </source>
</evidence>
<accession>A0A6A7AWI9</accession>
<dbReference type="EMBL" id="MU006324">
    <property type="protein sequence ID" value="KAF2847656.1"/>
    <property type="molecule type" value="Genomic_DNA"/>
</dbReference>
<reference evidence="1" key="1">
    <citation type="submission" date="2020-01" db="EMBL/GenBank/DDBJ databases">
        <authorList>
            <consortium name="DOE Joint Genome Institute"/>
            <person name="Haridas S."/>
            <person name="Albert R."/>
            <person name="Binder M."/>
            <person name="Bloem J."/>
            <person name="Labutti K."/>
            <person name="Salamov A."/>
            <person name="Andreopoulos B."/>
            <person name="Baker S.E."/>
            <person name="Barry K."/>
            <person name="Bills G."/>
            <person name="Bluhm B.H."/>
            <person name="Cannon C."/>
            <person name="Castanera R."/>
            <person name="Culley D.E."/>
            <person name="Daum C."/>
            <person name="Ezra D."/>
            <person name="Gonzalez J.B."/>
            <person name="Henrissat B."/>
            <person name="Kuo A."/>
            <person name="Liang C."/>
            <person name="Lipzen A."/>
            <person name="Lutzoni F."/>
            <person name="Magnuson J."/>
            <person name="Mondo S."/>
            <person name="Nolan M."/>
            <person name="Ohm R."/>
            <person name="Pangilinan J."/>
            <person name="Park H.-J."/>
            <person name="Ramirez L."/>
            <person name="Alfaro M."/>
            <person name="Sun H."/>
            <person name="Tritt A."/>
            <person name="Yoshinaga Y."/>
            <person name="Zwiers L.-H."/>
            <person name="Turgeon B.G."/>
            <person name="Goodwin S.B."/>
            <person name="Spatafora J.W."/>
            <person name="Crous P.W."/>
            <person name="Grigoriev I.V."/>
        </authorList>
    </citation>
    <scope>NUCLEOTIDE SEQUENCE</scope>
    <source>
        <strain evidence="1">IPT5</strain>
    </source>
</reference>
<name>A0A6A7AWI9_9PLEO</name>
<evidence type="ECO:0000313" key="1">
    <source>
        <dbReference type="EMBL" id="KAF2847656.1"/>
    </source>
</evidence>
<sequence>MSTQSSNPPDVVVYMSLAQHGELNKTLYGPKHSFGERSLYFEMTSVHKYLTLNVPVICRYKDNKPTLRCNRVTKDDWRDFCYLLEEKRSSRLSSATGRVTFAVKHYELVRSHREMVVWKFLLDGKSMMKLYLFF</sequence>
<keyword evidence="2" id="KW-1185">Reference proteome</keyword>
<dbReference type="AlphaFoldDB" id="A0A6A7AWI9"/>
<proteinExistence type="predicted"/>
<dbReference type="OrthoDB" id="3660222at2759"/>
<protein>
    <submittedName>
        <fullName evidence="1">Uncharacterized protein</fullName>
    </submittedName>
</protein>